<feature type="region of interest" description="Disordered" evidence="2">
    <location>
        <begin position="234"/>
        <end position="293"/>
    </location>
</feature>
<feature type="region of interest" description="Disordered" evidence="2">
    <location>
        <begin position="491"/>
        <end position="519"/>
    </location>
</feature>
<comment type="similarity">
    <text evidence="1">Belongs to the AAA ATPase family.</text>
</comment>
<dbReference type="Gene3D" id="3.40.50.300">
    <property type="entry name" value="P-loop containing nucleotide triphosphate hydrolases"/>
    <property type="match status" value="1"/>
</dbReference>
<feature type="compositionally biased region" description="Basic and acidic residues" evidence="2">
    <location>
        <begin position="234"/>
        <end position="248"/>
    </location>
</feature>
<dbReference type="EMBL" id="JAMXQS010000009">
    <property type="protein sequence ID" value="MCO6051740.1"/>
    <property type="molecule type" value="Genomic_DNA"/>
</dbReference>
<evidence type="ECO:0000259" key="3">
    <source>
        <dbReference type="SMART" id="SM00382"/>
    </source>
</evidence>
<dbReference type="InterPro" id="IPR003960">
    <property type="entry name" value="ATPase_AAA_CS"/>
</dbReference>
<dbReference type="InterPro" id="IPR003959">
    <property type="entry name" value="ATPase_AAA_core"/>
</dbReference>
<feature type="domain" description="AAA+ ATPase" evidence="3">
    <location>
        <begin position="332"/>
        <end position="472"/>
    </location>
</feature>
<dbReference type="Proteomes" id="UP001205906">
    <property type="component" value="Unassembled WGS sequence"/>
</dbReference>
<reference evidence="4 5" key="1">
    <citation type="submission" date="2022-06" db="EMBL/GenBank/DDBJ databases">
        <title>Mesorhizobium sp. strain RP14 Genome sequencing and assembly.</title>
        <authorList>
            <person name="Kim I."/>
        </authorList>
    </citation>
    <scope>NUCLEOTIDE SEQUENCE [LARGE SCALE GENOMIC DNA]</scope>
    <source>
        <strain evidence="5">RP14(2022)</strain>
    </source>
</reference>
<proteinExistence type="inferred from homology"/>
<feature type="compositionally biased region" description="Gly residues" evidence="2">
    <location>
        <begin position="249"/>
        <end position="259"/>
    </location>
</feature>
<dbReference type="InterPro" id="IPR037219">
    <property type="entry name" value="Peptidase_M41-like"/>
</dbReference>
<gene>
    <name evidence="4" type="ORF">NGM99_18295</name>
</gene>
<dbReference type="Gene3D" id="1.20.58.760">
    <property type="entry name" value="Peptidase M41"/>
    <property type="match status" value="1"/>
</dbReference>
<dbReference type="SUPFAM" id="SSF52540">
    <property type="entry name" value="P-loop containing nucleoside triphosphate hydrolases"/>
    <property type="match status" value="1"/>
</dbReference>
<dbReference type="CDD" id="cd19481">
    <property type="entry name" value="RecA-like_protease"/>
    <property type="match status" value="1"/>
</dbReference>
<dbReference type="Gene3D" id="1.10.8.60">
    <property type="match status" value="1"/>
</dbReference>
<protein>
    <submittedName>
        <fullName evidence="4">AAA family ATPase</fullName>
    </submittedName>
</protein>
<dbReference type="Pfam" id="PF01434">
    <property type="entry name" value="Peptidase_M41"/>
    <property type="match status" value="1"/>
</dbReference>
<evidence type="ECO:0000256" key="1">
    <source>
        <dbReference type="RuleBase" id="RU003651"/>
    </source>
</evidence>
<accession>A0ABT1CC53</accession>
<feature type="compositionally biased region" description="Low complexity" evidence="2">
    <location>
        <begin position="260"/>
        <end position="276"/>
    </location>
</feature>
<dbReference type="PROSITE" id="PS00674">
    <property type="entry name" value="AAA"/>
    <property type="match status" value="1"/>
</dbReference>
<feature type="compositionally biased region" description="Basic and acidic residues" evidence="2">
    <location>
        <begin position="181"/>
        <end position="190"/>
    </location>
</feature>
<dbReference type="InterPro" id="IPR000642">
    <property type="entry name" value="Peptidase_M41"/>
</dbReference>
<keyword evidence="1" id="KW-0547">Nucleotide-binding</keyword>
<feature type="compositionally biased region" description="Basic and acidic residues" evidence="2">
    <location>
        <begin position="497"/>
        <end position="509"/>
    </location>
</feature>
<comment type="caution">
    <text evidence="4">The sequence shown here is derived from an EMBL/GenBank/DDBJ whole genome shotgun (WGS) entry which is preliminary data.</text>
</comment>
<organism evidence="4 5">
    <name type="scientific">Mesorhizobium liriopis</name>
    <dbReference type="NCBI Taxonomy" id="2953882"/>
    <lineage>
        <taxon>Bacteria</taxon>
        <taxon>Pseudomonadati</taxon>
        <taxon>Pseudomonadota</taxon>
        <taxon>Alphaproteobacteria</taxon>
        <taxon>Hyphomicrobiales</taxon>
        <taxon>Phyllobacteriaceae</taxon>
        <taxon>Mesorhizobium</taxon>
    </lineage>
</organism>
<keyword evidence="1" id="KW-0067">ATP-binding</keyword>
<dbReference type="InterPro" id="IPR003593">
    <property type="entry name" value="AAA+_ATPase"/>
</dbReference>
<evidence type="ECO:0000256" key="2">
    <source>
        <dbReference type="SAM" id="MobiDB-lite"/>
    </source>
</evidence>
<dbReference type="RefSeq" id="WP_252821617.1">
    <property type="nucleotide sequence ID" value="NZ_JAMXQS010000009.1"/>
</dbReference>
<dbReference type="PANTHER" id="PTHR23076:SF97">
    <property type="entry name" value="ATP-DEPENDENT ZINC METALLOPROTEASE YME1L1"/>
    <property type="match status" value="1"/>
</dbReference>
<evidence type="ECO:0000313" key="4">
    <source>
        <dbReference type="EMBL" id="MCO6051740.1"/>
    </source>
</evidence>
<dbReference type="SUPFAM" id="SSF140990">
    <property type="entry name" value="FtsH protease domain-like"/>
    <property type="match status" value="1"/>
</dbReference>
<dbReference type="PANTHER" id="PTHR23076">
    <property type="entry name" value="METALLOPROTEASE M41 FTSH"/>
    <property type="match status" value="1"/>
</dbReference>
<sequence length="769" mass="82165">MTIVLLLADAIERSGLGLRGMRDLLARPTPIVGILSPLSGFNTALRSLMSETDIPGLAFDLAAPGSHKFTYRSQFGRRDEADSPAPRRVATLLRLTTDFSAAQNLRELAAALADSTPMLSLGRTRDDLPLRFEDVANIILHTGPLTPAIVEDVIRLMVGTEADGEARSGAADVEIVGGDGEASKIADPDDPDRLHLDAVTCQHLTLADLAIAIRPGRSHDAIIADLVRYARDNKQRKANEEKDGKGDEGQGTGSGGSGKAGSWSSGLGRKGSGNNNRGRDGGRGGTLVAPDTSANAPHLDRLAGYGAAHDWAMTLKADLASWRDGTLGWDQLSSRILLSGPPGTGKTLFARALANTLELPLLVTSVATWLQASYLGDVLQRMERAFAQASSAQPAILFIDEIDNLGSREDQDRREHGDYWISLVNQTLTLLDGAARTEGVIVVGATNRPQVIDPAILRSGRLERQVRITLPDQSARARIFQTHLGDALSDVVASRSADTKGGEDRDRDGNGMAAATADEAPVRSTLASLARLARGLSGADIERLVREARGRARREERALAYADLEATLLDQRPKLSAPKRRRIAIHEAGHAVVHMVRNLGTPQRITLDGPFGPHTLSNDLDNEMEGEFADLKRLLVFTLAGRAAESTLLGSLSVGSGGGEASCDLAVATRIAVRMEGSYGWGKEKHPLIWQSDKALDDRLAFDPPFAARVHSQLDEAYLEAHSLCADHRHAIERLAQALEAKGELEGEAIRLAAGLEETVAPAATPPAP</sequence>
<dbReference type="SMART" id="SM00382">
    <property type="entry name" value="AAA"/>
    <property type="match status" value="1"/>
</dbReference>
<keyword evidence="5" id="KW-1185">Reference proteome</keyword>
<dbReference type="InterPro" id="IPR027417">
    <property type="entry name" value="P-loop_NTPase"/>
</dbReference>
<dbReference type="Pfam" id="PF00004">
    <property type="entry name" value="AAA"/>
    <property type="match status" value="1"/>
</dbReference>
<name>A0ABT1CC53_9HYPH</name>
<evidence type="ECO:0000313" key="5">
    <source>
        <dbReference type="Proteomes" id="UP001205906"/>
    </source>
</evidence>
<feature type="region of interest" description="Disordered" evidence="2">
    <location>
        <begin position="167"/>
        <end position="190"/>
    </location>
</feature>